<dbReference type="OrthoDB" id="582337at2"/>
<dbReference type="Pfam" id="PF02656">
    <property type="entry name" value="DUF202"/>
    <property type="match status" value="1"/>
</dbReference>
<evidence type="ECO:0000256" key="3">
    <source>
        <dbReference type="ARBA" id="ARBA00022692"/>
    </source>
</evidence>
<evidence type="ECO:0000313" key="8">
    <source>
        <dbReference type="EMBL" id="AQP50234.1"/>
    </source>
</evidence>
<accession>A0A1Q2CVY3</accession>
<dbReference type="InterPro" id="IPR003807">
    <property type="entry name" value="DUF202"/>
</dbReference>
<dbReference type="PANTHER" id="PTHR34187">
    <property type="entry name" value="FGR18P"/>
    <property type="match status" value="1"/>
</dbReference>
<evidence type="ECO:0000259" key="7">
    <source>
        <dbReference type="Pfam" id="PF02656"/>
    </source>
</evidence>
<dbReference type="Proteomes" id="UP000188235">
    <property type="component" value="Chromosome"/>
</dbReference>
<organism evidence="8 9">
    <name type="scientific">Tessaracoccus flavescens</name>
    <dbReference type="NCBI Taxonomy" id="399497"/>
    <lineage>
        <taxon>Bacteria</taxon>
        <taxon>Bacillati</taxon>
        <taxon>Actinomycetota</taxon>
        <taxon>Actinomycetes</taxon>
        <taxon>Propionibacteriales</taxon>
        <taxon>Propionibacteriaceae</taxon>
        <taxon>Tessaracoccus</taxon>
    </lineage>
</organism>
<protein>
    <recommendedName>
        <fullName evidence="7">DUF202 domain-containing protein</fullName>
    </recommendedName>
</protein>
<feature type="transmembrane region" description="Helical" evidence="6">
    <location>
        <begin position="29"/>
        <end position="52"/>
    </location>
</feature>
<evidence type="ECO:0000313" key="9">
    <source>
        <dbReference type="Proteomes" id="UP000188235"/>
    </source>
</evidence>
<feature type="transmembrane region" description="Helical" evidence="6">
    <location>
        <begin position="98"/>
        <end position="119"/>
    </location>
</feature>
<feature type="domain" description="DUF202" evidence="7">
    <location>
        <begin position="20"/>
        <end position="86"/>
    </location>
</feature>
<dbReference type="KEGG" id="tfa:BW733_04695"/>
<dbReference type="InterPro" id="IPR052053">
    <property type="entry name" value="IM_YidH-like"/>
</dbReference>
<feature type="transmembrane region" description="Helical" evidence="6">
    <location>
        <begin position="59"/>
        <end position="78"/>
    </location>
</feature>
<keyword evidence="2" id="KW-1003">Cell membrane</keyword>
<evidence type="ECO:0000256" key="1">
    <source>
        <dbReference type="ARBA" id="ARBA00004651"/>
    </source>
</evidence>
<evidence type="ECO:0000256" key="2">
    <source>
        <dbReference type="ARBA" id="ARBA00022475"/>
    </source>
</evidence>
<sequence>MARSRFPSSVFSTGSEPDPRFTMANERTYLAWIRTSLAMLAGGIALEVLGLGLHEGLRLAASLVLMLAAVAAAPMAYFGWARNERALRRNEPLPSSPFGLPLVICVSVAAVLVLLGFLLR</sequence>
<dbReference type="AlphaFoldDB" id="A0A1Q2CVY3"/>
<evidence type="ECO:0000256" key="6">
    <source>
        <dbReference type="SAM" id="Phobius"/>
    </source>
</evidence>
<dbReference type="PANTHER" id="PTHR34187:SF2">
    <property type="entry name" value="DUF202 DOMAIN-CONTAINING PROTEIN"/>
    <property type="match status" value="1"/>
</dbReference>
<dbReference type="STRING" id="399497.BW733_04695"/>
<comment type="subcellular location">
    <subcellularLocation>
        <location evidence="1">Cell membrane</location>
        <topology evidence="1">Multi-pass membrane protein</topology>
    </subcellularLocation>
</comment>
<evidence type="ECO:0000256" key="4">
    <source>
        <dbReference type="ARBA" id="ARBA00022989"/>
    </source>
</evidence>
<proteinExistence type="predicted"/>
<dbReference type="GO" id="GO:0005886">
    <property type="term" value="C:plasma membrane"/>
    <property type="evidence" value="ECO:0007669"/>
    <property type="project" value="UniProtKB-SubCell"/>
</dbReference>
<reference evidence="8 9" key="1">
    <citation type="journal article" date="2008" name="Int. J. Syst. Evol. Microbiol.">
        <title>Tessaracoccus flavescens sp. nov., isolated from marine sediment.</title>
        <authorList>
            <person name="Lee D.W."/>
            <person name="Lee S.D."/>
        </authorList>
    </citation>
    <scope>NUCLEOTIDE SEQUENCE [LARGE SCALE GENOMIC DNA]</scope>
    <source>
        <strain evidence="8 9">SST-39T</strain>
    </source>
</reference>
<dbReference type="EMBL" id="CP019607">
    <property type="protein sequence ID" value="AQP50234.1"/>
    <property type="molecule type" value="Genomic_DNA"/>
</dbReference>
<keyword evidence="5 6" id="KW-0472">Membrane</keyword>
<keyword evidence="4 6" id="KW-1133">Transmembrane helix</keyword>
<keyword evidence="3 6" id="KW-0812">Transmembrane</keyword>
<evidence type="ECO:0000256" key="5">
    <source>
        <dbReference type="ARBA" id="ARBA00023136"/>
    </source>
</evidence>
<name>A0A1Q2CVY3_9ACTN</name>
<dbReference type="RefSeq" id="WP_077348329.1">
    <property type="nucleotide sequence ID" value="NZ_CP019607.1"/>
</dbReference>
<keyword evidence="9" id="KW-1185">Reference proteome</keyword>
<gene>
    <name evidence="8" type="ORF">BW733_04695</name>
</gene>